<dbReference type="Proteomes" id="UP000197138">
    <property type="component" value="Unassembled WGS sequence"/>
</dbReference>
<dbReference type="GO" id="GO:0016787">
    <property type="term" value="F:hydrolase activity"/>
    <property type="evidence" value="ECO:0007669"/>
    <property type="project" value="UniProtKB-KW"/>
</dbReference>
<keyword evidence="6" id="KW-0229">DNA integration</keyword>
<dbReference type="GO" id="GO:0003887">
    <property type="term" value="F:DNA-directed DNA polymerase activity"/>
    <property type="evidence" value="ECO:0007669"/>
    <property type="project" value="UniProtKB-KW"/>
</dbReference>
<evidence type="ECO:0000256" key="1">
    <source>
        <dbReference type="ARBA" id="ARBA00022722"/>
    </source>
</evidence>
<evidence type="ECO:0000256" key="9">
    <source>
        <dbReference type="ARBA" id="ARBA00023172"/>
    </source>
</evidence>
<dbReference type="GO" id="GO:0004519">
    <property type="term" value="F:endonuclease activity"/>
    <property type="evidence" value="ECO:0007669"/>
    <property type="project" value="UniProtKB-KW"/>
</dbReference>
<evidence type="ECO:0000256" key="6">
    <source>
        <dbReference type="ARBA" id="ARBA00022908"/>
    </source>
</evidence>
<evidence type="ECO:0000256" key="2">
    <source>
        <dbReference type="ARBA" id="ARBA00022723"/>
    </source>
</evidence>
<evidence type="ECO:0000259" key="10">
    <source>
        <dbReference type="Pfam" id="PF25597"/>
    </source>
</evidence>
<comment type="caution">
    <text evidence="11">The sequence shown here is derived from an EMBL/GenBank/DDBJ whole genome shotgun (WGS) entry which is preliminary data.</text>
</comment>
<evidence type="ECO:0000256" key="7">
    <source>
        <dbReference type="ARBA" id="ARBA00022918"/>
    </source>
</evidence>
<dbReference type="EMBL" id="MTKT01002440">
    <property type="protein sequence ID" value="OWM79777.1"/>
    <property type="molecule type" value="Genomic_DNA"/>
</dbReference>
<proteinExistence type="predicted"/>
<keyword evidence="8" id="KW-0548">Nucleotidyltransferase</keyword>
<keyword evidence="7" id="KW-0695">RNA-directed DNA polymerase</keyword>
<dbReference type="GO" id="GO:0015074">
    <property type="term" value="P:DNA integration"/>
    <property type="evidence" value="ECO:0007669"/>
    <property type="project" value="UniProtKB-KW"/>
</dbReference>
<reference evidence="12" key="1">
    <citation type="journal article" date="2017" name="Plant J.">
        <title>The pomegranate (Punica granatum L.) genome and the genomics of punicalagin biosynthesis.</title>
        <authorList>
            <person name="Qin G."/>
            <person name="Xu C."/>
            <person name="Ming R."/>
            <person name="Tang H."/>
            <person name="Guyot R."/>
            <person name="Kramer E.M."/>
            <person name="Hu Y."/>
            <person name="Yi X."/>
            <person name="Qi Y."/>
            <person name="Xu X."/>
            <person name="Gao Z."/>
            <person name="Pan H."/>
            <person name="Jian J."/>
            <person name="Tian Y."/>
            <person name="Yue Z."/>
            <person name="Xu Y."/>
        </authorList>
    </citation>
    <scope>NUCLEOTIDE SEQUENCE [LARGE SCALE GENOMIC DNA]</scope>
    <source>
        <strain evidence="12">cv. Dabenzi</strain>
    </source>
</reference>
<dbReference type="AlphaFoldDB" id="A0A218X460"/>
<keyword evidence="2" id="KW-0479">Metal-binding</keyword>
<dbReference type="InterPro" id="IPR057670">
    <property type="entry name" value="SH3_retrovirus"/>
</dbReference>
<dbReference type="Pfam" id="PF25597">
    <property type="entry name" value="SH3_retrovirus"/>
    <property type="match status" value="1"/>
</dbReference>
<keyword evidence="4" id="KW-0378">Hydrolase</keyword>
<keyword evidence="8" id="KW-0808">Transferase</keyword>
<evidence type="ECO:0000256" key="8">
    <source>
        <dbReference type="ARBA" id="ARBA00022932"/>
    </source>
</evidence>
<keyword evidence="8" id="KW-0239">DNA-directed DNA polymerase</keyword>
<keyword evidence="5" id="KW-0460">Magnesium</keyword>
<evidence type="ECO:0000256" key="4">
    <source>
        <dbReference type="ARBA" id="ARBA00022801"/>
    </source>
</evidence>
<evidence type="ECO:0000256" key="3">
    <source>
        <dbReference type="ARBA" id="ARBA00022759"/>
    </source>
</evidence>
<dbReference type="GO" id="GO:0003964">
    <property type="term" value="F:RNA-directed DNA polymerase activity"/>
    <property type="evidence" value="ECO:0007669"/>
    <property type="project" value="UniProtKB-KW"/>
</dbReference>
<organism evidence="11 12">
    <name type="scientific">Punica granatum</name>
    <name type="common">Pomegranate</name>
    <dbReference type="NCBI Taxonomy" id="22663"/>
    <lineage>
        <taxon>Eukaryota</taxon>
        <taxon>Viridiplantae</taxon>
        <taxon>Streptophyta</taxon>
        <taxon>Embryophyta</taxon>
        <taxon>Tracheophyta</taxon>
        <taxon>Spermatophyta</taxon>
        <taxon>Magnoliopsida</taxon>
        <taxon>eudicotyledons</taxon>
        <taxon>Gunneridae</taxon>
        <taxon>Pentapetalae</taxon>
        <taxon>rosids</taxon>
        <taxon>malvids</taxon>
        <taxon>Myrtales</taxon>
        <taxon>Lythraceae</taxon>
        <taxon>Punica</taxon>
    </lineage>
</organism>
<dbReference type="PANTHER" id="PTHR42648">
    <property type="entry name" value="TRANSPOSASE, PUTATIVE-RELATED"/>
    <property type="match status" value="1"/>
</dbReference>
<keyword evidence="9" id="KW-0233">DNA recombination</keyword>
<dbReference type="GO" id="GO:0006310">
    <property type="term" value="P:DNA recombination"/>
    <property type="evidence" value="ECO:0007669"/>
    <property type="project" value="UniProtKB-KW"/>
</dbReference>
<dbReference type="InterPro" id="IPR039537">
    <property type="entry name" value="Retrotran_Ty1/copia-like"/>
</dbReference>
<name>A0A218X460_PUNGR</name>
<evidence type="ECO:0000313" key="11">
    <source>
        <dbReference type="EMBL" id="OWM79777.1"/>
    </source>
</evidence>
<keyword evidence="3" id="KW-0255">Endonuclease</keyword>
<gene>
    <name evidence="11" type="ORF">CDL15_Pgr023189</name>
</gene>
<feature type="domain" description="Retroviral polymerase SH3-like" evidence="10">
    <location>
        <begin position="58"/>
        <end position="119"/>
    </location>
</feature>
<evidence type="ECO:0000256" key="5">
    <source>
        <dbReference type="ARBA" id="ARBA00022842"/>
    </source>
</evidence>
<accession>A0A218X460</accession>
<protein>
    <recommendedName>
        <fullName evidence="10">Retroviral polymerase SH3-like domain-containing protein</fullName>
    </recommendedName>
</protein>
<dbReference type="GO" id="GO:0046872">
    <property type="term" value="F:metal ion binding"/>
    <property type="evidence" value="ECO:0007669"/>
    <property type="project" value="UniProtKB-KW"/>
</dbReference>
<keyword evidence="1" id="KW-0540">Nuclease</keyword>
<dbReference type="PANTHER" id="PTHR42648:SF11">
    <property type="entry name" value="TRANSPOSON TY4-P GAG-POL POLYPROTEIN"/>
    <property type="match status" value="1"/>
</dbReference>
<evidence type="ECO:0000313" key="12">
    <source>
        <dbReference type="Proteomes" id="UP000197138"/>
    </source>
</evidence>
<sequence length="141" mass="16524">MLSMLHAKHVPSMFWAKCMKTTAHVINRLPQLKLGFVSPYQKLWKVKSTMSHFRVFGCVCYVFVHDHLRSKFDKMAVKCIFMGYENERKGWRCCNPTTNKAYVSRNMVFDEASSWRVSKHVLFPESKAREDSVEKKTGEQP</sequence>